<keyword evidence="5" id="KW-1185">Reference proteome</keyword>
<dbReference type="PROSITE" id="PS51257">
    <property type="entry name" value="PROKAR_LIPOPROTEIN"/>
    <property type="match status" value="1"/>
</dbReference>
<keyword evidence="2" id="KW-0119">Carbohydrate metabolism</keyword>
<dbReference type="PROSITE" id="PS51318">
    <property type="entry name" value="TAT"/>
    <property type="match status" value="1"/>
</dbReference>
<dbReference type="GO" id="GO:0005829">
    <property type="term" value="C:cytosol"/>
    <property type="evidence" value="ECO:0007669"/>
    <property type="project" value="TreeGrafter"/>
</dbReference>
<evidence type="ECO:0000256" key="3">
    <source>
        <dbReference type="SAM" id="MobiDB-lite"/>
    </source>
</evidence>
<dbReference type="EMBL" id="CP040896">
    <property type="protein sequence ID" value="QDA58740.1"/>
    <property type="molecule type" value="Genomic_DNA"/>
</dbReference>
<dbReference type="FunFam" id="2.130.10.10:FF:000306">
    <property type="entry name" value="3-carboxymuconate cyclase"/>
    <property type="match status" value="1"/>
</dbReference>
<dbReference type="Proteomes" id="UP000305398">
    <property type="component" value="Chromosome"/>
</dbReference>
<dbReference type="GO" id="GO:0006006">
    <property type="term" value="P:glucose metabolic process"/>
    <property type="evidence" value="ECO:0007669"/>
    <property type="project" value="UniProtKB-KW"/>
</dbReference>
<dbReference type="PANTHER" id="PTHR30344">
    <property type="entry name" value="6-PHOSPHOGLUCONOLACTONASE-RELATED"/>
    <property type="match status" value="1"/>
</dbReference>
<dbReference type="Gene3D" id="2.130.10.10">
    <property type="entry name" value="YVTN repeat-like/Quinoprotein amine dehydrogenase"/>
    <property type="match status" value="1"/>
</dbReference>
<dbReference type="RefSeq" id="WP_139513674.1">
    <property type="nucleotide sequence ID" value="NZ_CP040896.1"/>
</dbReference>
<evidence type="ECO:0000313" key="4">
    <source>
        <dbReference type="EMBL" id="QDA58740.1"/>
    </source>
</evidence>
<accession>A0A5B7ZUV3</accession>
<gene>
    <name evidence="4" type="ORF">FHG12_00865</name>
</gene>
<dbReference type="InterPro" id="IPR019405">
    <property type="entry name" value="Lactonase_7-beta_prop"/>
</dbReference>
<protein>
    <submittedName>
        <fullName evidence="4">Lactonase family protein</fullName>
    </submittedName>
</protein>
<reference evidence="4 5" key="1">
    <citation type="submission" date="2019-06" db="EMBL/GenBank/DDBJ databases">
        <authorList>
            <person name="Srinivasan S."/>
        </authorList>
    </citation>
    <scope>NUCLEOTIDE SEQUENCE [LARGE SCALE GENOMIC DNA]</scope>
    <source>
        <strain evidence="4 5">17J68-5</strain>
    </source>
</reference>
<feature type="region of interest" description="Disordered" evidence="3">
    <location>
        <begin position="165"/>
        <end position="189"/>
    </location>
</feature>
<sequence length="399" mass="42282">MLKSACTRRDFLKAAGLGLLSLPAVLAGCARSVPRSEAPECLVYVGTFVLAGSESLFLYRLNMATGALTLVSALDAGGKPGFLTLDAKRQHLYTATRVDEFAGVQGGAVSAFAIDRSTGALRLLNRQSSAGVGPCYISLDHSDRCALVANYNSGSISSLPIQADGQLRSPASTDQHRGSGPNRSRQEGPHAHCIIADPSNRFAFAVDLGLDTVFAYALDAPTGMLRLRDTPAFRAQPGAGPRHLTFHPNARFAYLTNEIASTVTALAYDAAQGTFREIQTLSALPADFTSTNTLADVHVAPNGRFVYVSNRGHNSVAVFAIDSKSGRLTLVQHVATQGKTPRNFGLDPAGRMLLVAHQDSNSIVVFRIDSRSGRLTPTGVSVAVPTPVCVQIVEDFTRG</sequence>
<dbReference type="InterPro" id="IPR006311">
    <property type="entry name" value="TAT_signal"/>
</dbReference>
<dbReference type="InterPro" id="IPR011048">
    <property type="entry name" value="Haem_d1_sf"/>
</dbReference>
<dbReference type="OrthoDB" id="9790815at2"/>
<proteinExistence type="inferred from homology"/>
<organism evidence="4 5">
    <name type="scientific">Hymenobacter jejuensis</name>
    <dbReference type="NCBI Taxonomy" id="2502781"/>
    <lineage>
        <taxon>Bacteria</taxon>
        <taxon>Pseudomonadati</taxon>
        <taxon>Bacteroidota</taxon>
        <taxon>Cytophagia</taxon>
        <taxon>Cytophagales</taxon>
        <taxon>Hymenobacteraceae</taxon>
        <taxon>Hymenobacter</taxon>
    </lineage>
</organism>
<dbReference type="AlphaFoldDB" id="A0A5B7ZUV3"/>
<evidence type="ECO:0000256" key="1">
    <source>
        <dbReference type="ARBA" id="ARBA00005564"/>
    </source>
</evidence>
<comment type="similarity">
    <text evidence="1">Belongs to the cycloisomerase 2 family.</text>
</comment>
<dbReference type="GO" id="GO:0017057">
    <property type="term" value="F:6-phosphogluconolactonase activity"/>
    <property type="evidence" value="ECO:0007669"/>
    <property type="project" value="TreeGrafter"/>
</dbReference>
<dbReference type="KEGG" id="hyj:FHG12_00865"/>
<dbReference type="Pfam" id="PF10282">
    <property type="entry name" value="Lactonase"/>
    <property type="match status" value="1"/>
</dbReference>
<keyword evidence="2" id="KW-0313">Glucose metabolism</keyword>
<dbReference type="PANTHER" id="PTHR30344:SF1">
    <property type="entry name" value="6-PHOSPHOGLUCONOLACTONASE"/>
    <property type="match status" value="1"/>
</dbReference>
<dbReference type="SUPFAM" id="SSF51004">
    <property type="entry name" value="C-terminal (heme d1) domain of cytochrome cd1-nitrite reductase"/>
    <property type="match status" value="1"/>
</dbReference>
<evidence type="ECO:0000313" key="5">
    <source>
        <dbReference type="Proteomes" id="UP000305398"/>
    </source>
</evidence>
<name>A0A5B7ZUV3_9BACT</name>
<dbReference type="InterPro" id="IPR050282">
    <property type="entry name" value="Cycloisomerase_2"/>
</dbReference>
<dbReference type="InterPro" id="IPR015943">
    <property type="entry name" value="WD40/YVTN_repeat-like_dom_sf"/>
</dbReference>
<evidence type="ECO:0000256" key="2">
    <source>
        <dbReference type="ARBA" id="ARBA00022526"/>
    </source>
</evidence>